<comment type="caution">
    <text evidence="7">The sequence shown here is derived from an EMBL/GenBank/DDBJ whole genome shotgun (WGS) entry which is preliminary data.</text>
</comment>
<dbReference type="SUPFAM" id="SSF102114">
    <property type="entry name" value="Radical SAM enzymes"/>
    <property type="match status" value="1"/>
</dbReference>
<dbReference type="EMBL" id="NJBN01000002">
    <property type="protein sequence ID" value="TKJ41565.1"/>
    <property type="molecule type" value="Genomic_DNA"/>
</dbReference>
<evidence type="ECO:0000313" key="7">
    <source>
        <dbReference type="EMBL" id="TKJ41565.1"/>
    </source>
</evidence>
<evidence type="ECO:0000256" key="2">
    <source>
        <dbReference type="ARBA" id="ARBA00022691"/>
    </source>
</evidence>
<dbReference type="Gene3D" id="3.20.20.70">
    <property type="entry name" value="Aldolase class I"/>
    <property type="match status" value="1"/>
</dbReference>
<evidence type="ECO:0000313" key="8">
    <source>
        <dbReference type="Proteomes" id="UP000319619"/>
    </source>
</evidence>
<dbReference type="PANTHER" id="PTHR11228">
    <property type="entry name" value="RADICAL SAM DOMAIN PROTEIN"/>
    <property type="match status" value="1"/>
</dbReference>
<dbReference type="SFLD" id="SFLDG01067">
    <property type="entry name" value="SPASM/twitch_domain_containing"/>
    <property type="match status" value="1"/>
</dbReference>
<evidence type="ECO:0000259" key="6">
    <source>
        <dbReference type="Pfam" id="PF04055"/>
    </source>
</evidence>
<dbReference type="InterPro" id="IPR007197">
    <property type="entry name" value="rSAM"/>
</dbReference>
<evidence type="ECO:0000256" key="1">
    <source>
        <dbReference type="ARBA" id="ARBA00001966"/>
    </source>
</evidence>
<dbReference type="InterPro" id="IPR058240">
    <property type="entry name" value="rSAM_sf"/>
</dbReference>
<dbReference type="SFLD" id="SFLDS00029">
    <property type="entry name" value="Radical_SAM"/>
    <property type="match status" value="1"/>
</dbReference>
<reference evidence="7 8" key="1">
    <citation type="submission" date="2017-06" db="EMBL/GenBank/DDBJ databases">
        <title>Novel microbial phyla capable of carbon fixation and sulfur reduction in deep-sea sediments.</title>
        <authorList>
            <person name="Huang J."/>
            <person name="Baker B."/>
            <person name="Wang Y."/>
        </authorList>
    </citation>
    <scope>NUCLEOTIDE SEQUENCE [LARGE SCALE GENOMIC DNA]</scope>
    <source>
        <strain evidence="7">B3_LCP</strain>
    </source>
</reference>
<protein>
    <submittedName>
        <fullName evidence="7">Radical SAM protein</fullName>
    </submittedName>
</protein>
<accession>A0A532V302</accession>
<dbReference type="GO" id="GO:0051536">
    <property type="term" value="F:iron-sulfur cluster binding"/>
    <property type="evidence" value="ECO:0007669"/>
    <property type="project" value="UniProtKB-KW"/>
</dbReference>
<dbReference type="CDD" id="cd01335">
    <property type="entry name" value="Radical_SAM"/>
    <property type="match status" value="1"/>
</dbReference>
<dbReference type="GO" id="GO:0046872">
    <property type="term" value="F:metal ion binding"/>
    <property type="evidence" value="ECO:0007669"/>
    <property type="project" value="UniProtKB-KW"/>
</dbReference>
<keyword evidence="3" id="KW-0479">Metal-binding</keyword>
<organism evidence="7 8">
    <name type="scientific">candidate division LCP-89 bacterium B3_LCP</name>
    <dbReference type="NCBI Taxonomy" id="2012998"/>
    <lineage>
        <taxon>Bacteria</taxon>
        <taxon>Pseudomonadati</taxon>
        <taxon>Bacteria division LCP-89</taxon>
    </lineage>
</organism>
<keyword evidence="2" id="KW-0949">S-adenosyl-L-methionine</keyword>
<name>A0A532V302_UNCL8</name>
<gene>
    <name evidence="7" type="ORF">CEE37_03090</name>
</gene>
<dbReference type="InterPro" id="IPR050377">
    <property type="entry name" value="Radical_SAM_PqqE_MftC-like"/>
</dbReference>
<feature type="domain" description="Radical SAM core" evidence="6">
    <location>
        <begin position="33"/>
        <end position="175"/>
    </location>
</feature>
<comment type="cofactor">
    <cofactor evidence="1">
        <name>[4Fe-4S] cluster</name>
        <dbReference type="ChEBI" id="CHEBI:49883"/>
    </cofactor>
</comment>
<evidence type="ECO:0000256" key="4">
    <source>
        <dbReference type="ARBA" id="ARBA00023004"/>
    </source>
</evidence>
<proteinExistence type="predicted"/>
<dbReference type="GO" id="GO:0003824">
    <property type="term" value="F:catalytic activity"/>
    <property type="evidence" value="ECO:0007669"/>
    <property type="project" value="InterPro"/>
</dbReference>
<evidence type="ECO:0000256" key="5">
    <source>
        <dbReference type="ARBA" id="ARBA00023014"/>
    </source>
</evidence>
<dbReference type="InterPro" id="IPR013785">
    <property type="entry name" value="Aldolase_TIM"/>
</dbReference>
<dbReference type="Proteomes" id="UP000319619">
    <property type="component" value="Unassembled WGS sequence"/>
</dbReference>
<dbReference type="PANTHER" id="PTHR11228:SF7">
    <property type="entry name" value="PQQA PEPTIDE CYCLASE"/>
    <property type="match status" value="1"/>
</dbReference>
<keyword evidence="4" id="KW-0408">Iron</keyword>
<dbReference type="AlphaFoldDB" id="A0A532V302"/>
<dbReference type="Pfam" id="PF04055">
    <property type="entry name" value="Radical_SAM"/>
    <property type="match status" value="1"/>
</dbReference>
<sequence length="383" mass="44055">MSAQTRILGHILHAYGRRFRLAKGSHPITLTFSVTSRCQSRCLTCHIGDKSRKGHFKDKPDLSLDEIEKIFKSLGKLYFFNVSGGEPFLRSDLPDIVELAIEHLKPGIIHIPTNALAPGPIEKGCREILQKIRKRNIKIPLTVKPSIDGLGDLHDKIRGVRGNFEKLEETIIRLKLLEEEFPEFHLELGTVISRYNIGQLSEIEDYVHTLGVQSYRNEIAEERAEFFNKGDGIAPSAELYEKVIQRFAEEIRRHVGKKRPLTRLTESLRLTYYEFAVKILKKRTQVIPCYGGISNLHLNYNGQLWPCCVLGYDKPLADLRDLNYDVQRAMKTPQARAILDFIRKKGCYCPLANQWYSNILLNPLALARVILNYFFIDLRRKRA</sequence>
<keyword evidence="5" id="KW-0411">Iron-sulfur</keyword>
<evidence type="ECO:0000256" key="3">
    <source>
        <dbReference type="ARBA" id="ARBA00022723"/>
    </source>
</evidence>